<dbReference type="Proteomes" id="UP001519349">
    <property type="component" value="Unassembled WGS sequence"/>
</dbReference>
<accession>A0ABS5B0G7</accession>
<dbReference type="InterPro" id="IPR050109">
    <property type="entry name" value="HTH-type_TetR-like_transc_reg"/>
</dbReference>
<dbReference type="RefSeq" id="WP_128836607.1">
    <property type="nucleotide sequence ID" value="NZ_QFAY01000035.1"/>
</dbReference>
<evidence type="ECO:0000256" key="1">
    <source>
        <dbReference type="ARBA" id="ARBA00023125"/>
    </source>
</evidence>
<organism evidence="4 5">
    <name type="scientific">Streptococcus panodentis</name>
    <dbReference type="NCBI Taxonomy" id="1581472"/>
    <lineage>
        <taxon>Bacteria</taxon>
        <taxon>Bacillati</taxon>
        <taxon>Bacillota</taxon>
        <taxon>Bacilli</taxon>
        <taxon>Lactobacillales</taxon>
        <taxon>Streptococcaceae</taxon>
        <taxon>Streptococcus</taxon>
    </lineage>
</organism>
<dbReference type="Pfam" id="PF00440">
    <property type="entry name" value="TetR_N"/>
    <property type="match status" value="1"/>
</dbReference>
<dbReference type="PROSITE" id="PS50977">
    <property type="entry name" value="HTH_TETR_2"/>
    <property type="match status" value="1"/>
</dbReference>
<feature type="domain" description="HTH tetR-type" evidence="3">
    <location>
        <begin position="19"/>
        <end position="79"/>
    </location>
</feature>
<gene>
    <name evidence="4" type="ORF">DHL47_12620</name>
</gene>
<sequence>MTDSIFETFADYLEQSDYPKGKKKIMESAVELFASNGYNGISTLQIAKNAGLSQATLFKYFKTKEELLVAILHPVVPGLFVNFFDDLLTYHKTEEMIHFLVRDRMAFLEKNQALFKIILQELLSGQKIKEEEQFIWEMMQSKLAAVHNRLLEDPRVNPDLTPFQLIRISAGPLIAYFGQLCVVGKNDGIREEEFIILEKQILAGLWK</sequence>
<comment type="caution">
    <text evidence="4">The sequence shown here is derived from an EMBL/GenBank/DDBJ whole genome shotgun (WGS) entry which is preliminary data.</text>
</comment>
<dbReference type="InterPro" id="IPR023772">
    <property type="entry name" value="DNA-bd_HTH_TetR-type_CS"/>
</dbReference>
<dbReference type="InterPro" id="IPR001647">
    <property type="entry name" value="HTH_TetR"/>
</dbReference>
<dbReference type="PROSITE" id="PS01081">
    <property type="entry name" value="HTH_TETR_1"/>
    <property type="match status" value="1"/>
</dbReference>
<reference evidence="4 5" key="1">
    <citation type="submission" date="2018-05" db="EMBL/GenBank/DDBJ databases">
        <title>Draft genome sequence of Streptococcus panodentis CCUG 70867T.</title>
        <authorList>
            <person name="Salva-Serra F."/>
            <person name="Mendez V."/>
            <person name="Jaen-Luchoro D."/>
            <person name="Gonzales-Siles L."/>
            <person name="Karlsson R."/>
            <person name="Engstrom-Jakobsson H."/>
            <person name="Busquets A."/>
            <person name="Gomila M."/>
            <person name="Pineiro-Iglesias B."/>
            <person name="Bennasar-Figueras A."/>
            <person name="Seeger M."/>
            <person name="Moore E."/>
        </authorList>
    </citation>
    <scope>NUCLEOTIDE SEQUENCE [LARGE SCALE GENOMIC DNA]</scope>
    <source>
        <strain evidence="4 5">CCUG 70867</strain>
    </source>
</reference>
<dbReference type="PRINTS" id="PR00455">
    <property type="entry name" value="HTHTETR"/>
</dbReference>
<protein>
    <submittedName>
        <fullName evidence="4">TetR/AcrR family transcriptional regulator</fullName>
    </submittedName>
</protein>
<evidence type="ECO:0000313" key="5">
    <source>
        <dbReference type="Proteomes" id="UP001519349"/>
    </source>
</evidence>
<dbReference type="InterPro" id="IPR009057">
    <property type="entry name" value="Homeodomain-like_sf"/>
</dbReference>
<dbReference type="PANTHER" id="PTHR30055">
    <property type="entry name" value="HTH-TYPE TRANSCRIPTIONAL REGULATOR RUTR"/>
    <property type="match status" value="1"/>
</dbReference>
<dbReference type="Gene3D" id="1.10.357.10">
    <property type="entry name" value="Tetracycline Repressor, domain 2"/>
    <property type="match status" value="1"/>
</dbReference>
<evidence type="ECO:0000256" key="2">
    <source>
        <dbReference type="PROSITE-ProRule" id="PRU00335"/>
    </source>
</evidence>
<dbReference type="SUPFAM" id="SSF46689">
    <property type="entry name" value="Homeodomain-like"/>
    <property type="match status" value="1"/>
</dbReference>
<keyword evidence="5" id="KW-1185">Reference proteome</keyword>
<feature type="DNA-binding region" description="H-T-H motif" evidence="2">
    <location>
        <begin position="42"/>
        <end position="61"/>
    </location>
</feature>
<dbReference type="EMBL" id="QFAY01000035">
    <property type="protein sequence ID" value="MBP2622146.1"/>
    <property type="molecule type" value="Genomic_DNA"/>
</dbReference>
<evidence type="ECO:0000313" key="4">
    <source>
        <dbReference type="EMBL" id="MBP2622146.1"/>
    </source>
</evidence>
<evidence type="ECO:0000259" key="3">
    <source>
        <dbReference type="PROSITE" id="PS50977"/>
    </source>
</evidence>
<name>A0ABS5B0G7_9STRE</name>
<dbReference type="PANTHER" id="PTHR30055:SF222">
    <property type="entry name" value="REGULATORY PROTEIN"/>
    <property type="match status" value="1"/>
</dbReference>
<keyword evidence="1 2" id="KW-0238">DNA-binding</keyword>
<proteinExistence type="predicted"/>